<dbReference type="AlphaFoldDB" id="A0A0E9QUZ8"/>
<dbReference type="EMBL" id="GBXM01088330">
    <property type="protein sequence ID" value="JAH20247.1"/>
    <property type="molecule type" value="Transcribed_RNA"/>
</dbReference>
<organism evidence="1">
    <name type="scientific">Anguilla anguilla</name>
    <name type="common">European freshwater eel</name>
    <name type="synonym">Muraena anguilla</name>
    <dbReference type="NCBI Taxonomy" id="7936"/>
    <lineage>
        <taxon>Eukaryota</taxon>
        <taxon>Metazoa</taxon>
        <taxon>Chordata</taxon>
        <taxon>Craniata</taxon>
        <taxon>Vertebrata</taxon>
        <taxon>Euteleostomi</taxon>
        <taxon>Actinopterygii</taxon>
        <taxon>Neopterygii</taxon>
        <taxon>Teleostei</taxon>
        <taxon>Anguilliformes</taxon>
        <taxon>Anguillidae</taxon>
        <taxon>Anguilla</taxon>
    </lineage>
</organism>
<reference evidence="1" key="1">
    <citation type="submission" date="2014-11" db="EMBL/GenBank/DDBJ databases">
        <authorList>
            <person name="Amaro Gonzalez C."/>
        </authorList>
    </citation>
    <scope>NUCLEOTIDE SEQUENCE</scope>
</reference>
<evidence type="ECO:0000313" key="1">
    <source>
        <dbReference type="EMBL" id="JAH20247.1"/>
    </source>
</evidence>
<proteinExistence type="predicted"/>
<accession>A0A0E9QUZ8</accession>
<name>A0A0E9QUZ8_ANGAN</name>
<protein>
    <submittedName>
        <fullName evidence="1">Uncharacterized protein</fullName>
    </submittedName>
</protein>
<sequence length="54" mass="6378">MHRISSLLVQLTKTTLIFIFFCHLKEWQFSQQFVRFVTMVLPLKAELCVAGHHC</sequence>
<reference evidence="1" key="2">
    <citation type="journal article" date="2015" name="Fish Shellfish Immunol.">
        <title>Early steps in the European eel (Anguilla anguilla)-Vibrio vulnificus interaction in the gills: Role of the RtxA13 toxin.</title>
        <authorList>
            <person name="Callol A."/>
            <person name="Pajuelo D."/>
            <person name="Ebbesson L."/>
            <person name="Teles M."/>
            <person name="MacKenzie S."/>
            <person name="Amaro C."/>
        </authorList>
    </citation>
    <scope>NUCLEOTIDE SEQUENCE</scope>
</reference>